<protein>
    <recommendedName>
        <fullName evidence="3">Retrotransposon gag domain-containing protein</fullName>
    </recommendedName>
</protein>
<dbReference type="STRING" id="41427.A0A182J0A4"/>
<sequence length="290" mass="32655">MARQVIGSVQPYVLGEDIENYLERVELYLEVNEVDDTRKTGFLLTVGGAALFDVARKVCAPQNPRNLKADVLIGILKQHLKATVNEVAERYKFRLVYQNELSVKDYIIELKAAAQQCNFEGFLKKALRDQLVAGVADQELRKKLLAEVTLDYETACNIAFQFHISCLDLPRECIKELRRNPQLLWLCRGCTATRCSSKESLPPCRDDIAVHVRSCLSSEFAASFNGLRSEPETPRMQLDSPTSHRSAVSSIAHHRQPSRPPPLLTGTGQQKSRALLMVPPAEAKFWLYLT</sequence>
<reference evidence="2" key="1">
    <citation type="submission" date="2022-08" db="UniProtKB">
        <authorList>
            <consortium name="EnsemblMetazoa"/>
        </authorList>
    </citation>
    <scope>IDENTIFICATION</scope>
    <source>
        <strain evidence="2">EBRO</strain>
    </source>
</reference>
<dbReference type="VEuPathDB" id="VectorBase:AATE008893"/>
<dbReference type="PANTHER" id="PTHR33198:SF19">
    <property type="entry name" value="CCHC-TYPE DOMAIN-CONTAINING PROTEIN"/>
    <property type="match status" value="1"/>
</dbReference>
<feature type="region of interest" description="Disordered" evidence="1">
    <location>
        <begin position="229"/>
        <end position="269"/>
    </location>
</feature>
<dbReference type="EnsemblMetazoa" id="AATE008893-RA">
    <property type="protein sequence ID" value="AATE008893-PA.1"/>
    <property type="gene ID" value="AATE008893"/>
</dbReference>
<proteinExistence type="predicted"/>
<dbReference type="EMBL" id="AXCP01009285">
    <property type="status" value="NOT_ANNOTATED_CDS"/>
    <property type="molecule type" value="Genomic_DNA"/>
</dbReference>
<evidence type="ECO:0000256" key="1">
    <source>
        <dbReference type="SAM" id="MobiDB-lite"/>
    </source>
</evidence>
<evidence type="ECO:0000313" key="2">
    <source>
        <dbReference type="EnsemblMetazoa" id="AATE008893-PA.1"/>
    </source>
</evidence>
<dbReference type="PANTHER" id="PTHR33198">
    <property type="entry name" value="ANK_REP_REGION DOMAIN-CONTAINING PROTEIN-RELATED"/>
    <property type="match status" value="1"/>
</dbReference>
<dbReference type="AlphaFoldDB" id="A0A182J0A4"/>
<name>A0A182J0A4_ANOAO</name>
<evidence type="ECO:0008006" key="3">
    <source>
        <dbReference type="Google" id="ProtNLM"/>
    </source>
</evidence>
<feature type="compositionally biased region" description="Polar residues" evidence="1">
    <location>
        <begin position="239"/>
        <end position="249"/>
    </location>
</feature>
<accession>A0A182J0A4</accession>
<organism evidence="2">
    <name type="scientific">Anopheles atroparvus</name>
    <name type="common">European mosquito</name>
    <dbReference type="NCBI Taxonomy" id="41427"/>
    <lineage>
        <taxon>Eukaryota</taxon>
        <taxon>Metazoa</taxon>
        <taxon>Ecdysozoa</taxon>
        <taxon>Arthropoda</taxon>
        <taxon>Hexapoda</taxon>
        <taxon>Insecta</taxon>
        <taxon>Pterygota</taxon>
        <taxon>Neoptera</taxon>
        <taxon>Endopterygota</taxon>
        <taxon>Diptera</taxon>
        <taxon>Nematocera</taxon>
        <taxon>Culicoidea</taxon>
        <taxon>Culicidae</taxon>
        <taxon>Anophelinae</taxon>
        <taxon>Anopheles</taxon>
    </lineage>
</organism>